<dbReference type="InterPro" id="IPR002563">
    <property type="entry name" value="Flavin_Rdtase-like_dom"/>
</dbReference>
<organism evidence="4 5">
    <name type="scientific">Hyaloscypha bicolor E</name>
    <dbReference type="NCBI Taxonomy" id="1095630"/>
    <lineage>
        <taxon>Eukaryota</taxon>
        <taxon>Fungi</taxon>
        <taxon>Dikarya</taxon>
        <taxon>Ascomycota</taxon>
        <taxon>Pezizomycotina</taxon>
        <taxon>Leotiomycetes</taxon>
        <taxon>Helotiales</taxon>
        <taxon>Hyaloscyphaceae</taxon>
        <taxon>Hyaloscypha</taxon>
        <taxon>Hyaloscypha bicolor</taxon>
    </lineage>
</organism>
<feature type="compositionally biased region" description="Low complexity" evidence="2">
    <location>
        <begin position="28"/>
        <end position="52"/>
    </location>
</feature>
<dbReference type="GO" id="GO:0010181">
    <property type="term" value="F:FMN binding"/>
    <property type="evidence" value="ECO:0007669"/>
    <property type="project" value="InterPro"/>
</dbReference>
<dbReference type="GO" id="GO:0042602">
    <property type="term" value="F:riboflavin reductase (NADPH) activity"/>
    <property type="evidence" value="ECO:0007669"/>
    <property type="project" value="TreeGrafter"/>
</dbReference>
<keyword evidence="1" id="KW-0560">Oxidoreductase</keyword>
<evidence type="ECO:0000259" key="3">
    <source>
        <dbReference type="SMART" id="SM00903"/>
    </source>
</evidence>
<sequence length="283" mass="31290">MHSASTASLHTKYVETSIQHPARDPRRTTLLLPWTRSSSSSSSAKSPIESPTEPTQNPLSTTLRLLMRTLPHSVVVVTASQLRFDGDSPVPAACLKPTRPHDYRGVTVSSFTTITLQPKPIISFNVKFPSQTLVAIEHSRHFLVHVLEASEGGVSIADIFTKGNNYARDFFLGDKKGFKVTEVDVMTKFEGKMTSLPMLRAEGVMRVLRCSVSKVMMVGDHRVIIARVEEILGGEEGGLEGKTGLCYADGRYRGVGDFEHIVEEKKDVKDRPTLAHFIQSRLD</sequence>
<evidence type="ECO:0000313" key="5">
    <source>
        <dbReference type="Proteomes" id="UP000235371"/>
    </source>
</evidence>
<dbReference type="Gene3D" id="2.30.110.10">
    <property type="entry name" value="Electron Transport, Fmn-binding Protein, Chain A"/>
    <property type="match status" value="1"/>
</dbReference>
<dbReference type="AlphaFoldDB" id="A0A2J6T5Y8"/>
<gene>
    <name evidence="4" type="ORF">K444DRAFT_614214</name>
</gene>
<proteinExistence type="predicted"/>
<dbReference type="PANTHER" id="PTHR30466">
    <property type="entry name" value="FLAVIN REDUCTASE"/>
    <property type="match status" value="1"/>
</dbReference>
<accession>A0A2J6T5Y8</accession>
<protein>
    <recommendedName>
        <fullName evidence="3">Flavin reductase like domain-containing protein</fullName>
    </recommendedName>
</protein>
<dbReference type="Proteomes" id="UP000235371">
    <property type="component" value="Unassembled WGS sequence"/>
</dbReference>
<evidence type="ECO:0000256" key="1">
    <source>
        <dbReference type="ARBA" id="ARBA00023002"/>
    </source>
</evidence>
<dbReference type="Pfam" id="PF01613">
    <property type="entry name" value="Flavin_Reduct"/>
    <property type="match status" value="1"/>
</dbReference>
<keyword evidence="5" id="KW-1185">Reference proteome</keyword>
<feature type="domain" description="Flavin reductase like" evidence="3">
    <location>
        <begin position="67"/>
        <end position="254"/>
    </location>
</feature>
<dbReference type="GeneID" id="36588576"/>
<dbReference type="InterPro" id="IPR012349">
    <property type="entry name" value="Split_barrel_FMN-bd"/>
</dbReference>
<dbReference type="InterPro" id="IPR050268">
    <property type="entry name" value="NADH-dep_flavin_reductase"/>
</dbReference>
<dbReference type="RefSeq" id="XP_024735336.1">
    <property type="nucleotide sequence ID" value="XM_024880499.1"/>
</dbReference>
<dbReference type="SUPFAM" id="SSF50475">
    <property type="entry name" value="FMN-binding split barrel"/>
    <property type="match status" value="1"/>
</dbReference>
<dbReference type="PANTHER" id="PTHR30466:SF1">
    <property type="entry name" value="FMN REDUCTASE (NADH) RUTF"/>
    <property type="match status" value="1"/>
</dbReference>
<dbReference type="EMBL" id="KZ613822">
    <property type="protein sequence ID" value="PMD58432.1"/>
    <property type="molecule type" value="Genomic_DNA"/>
</dbReference>
<dbReference type="SMART" id="SM00903">
    <property type="entry name" value="Flavin_Reduct"/>
    <property type="match status" value="1"/>
</dbReference>
<reference evidence="4 5" key="1">
    <citation type="submission" date="2016-04" db="EMBL/GenBank/DDBJ databases">
        <title>A degradative enzymes factory behind the ericoid mycorrhizal symbiosis.</title>
        <authorList>
            <consortium name="DOE Joint Genome Institute"/>
            <person name="Martino E."/>
            <person name="Morin E."/>
            <person name="Grelet G."/>
            <person name="Kuo A."/>
            <person name="Kohler A."/>
            <person name="Daghino S."/>
            <person name="Barry K."/>
            <person name="Choi C."/>
            <person name="Cichocki N."/>
            <person name="Clum A."/>
            <person name="Copeland A."/>
            <person name="Hainaut M."/>
            <person name="Haridas S."/>
            <person name="Labutti K."/>
            <person name="Lindquist E."/>
            <person name="Lipzen A."/>
            <person name="Khouja H.-R."/>
            <person name="Murat C."/>
            <person name="Ohm R."/>
            <person name="Olson A."/>
            <person name="Spatafora J."/>
            <person name="Veneault-Fourrey C."/>
            <person name="Henrissat B."/>
            <person name="Grigoriev I."/>
            <person name="Martin F."/>
            <person name="Perotto S."/>
        </authorList>
    </citation>
    <scope>NUCLEOTIDE SEQUENCE [LARGE SCALE GENOMIC DNA]</scope>
    <source>
        <strain evidence="4 5">E</strain>
    </source>
</reference>
<evidence type="ECO:0000313" key="4">
    <source>
        <dbReference type="EMBL" id="PMD58432.1"/>
    </source>
</evidence>
<dbReference type="InParanoid" id="A0A2J6T5Y8"/>
<evidence type="ECO:0000256" key="2">
    <source>
        <dbReference type="SAM" id="MobiDB-lite"/>
    </source>
</evidence>
<feature type="region of interest" description="Disordered" evidence="2">
    <location>
        <begin position="15"/>
        <end position="58"/>
    </location>
</feature>
<name>A0A2J6T5Y8_9HELO</name>
<dbReference type="STRING" id="1095630.A0A2J6T5Y8"/>
<dbReference type="OrthoDB" id="2015405at2759"/>